<dbReference type="AlphaFoldDB" id="A0AAU2H9V0"/>
<organism evidence="2">
    <name type="scientific">Streptomyces sp. NBC_00060</name>
    <dbReference type="NCBI Taxonomy" id="2975636"/>
    <lineage>
        <taxon>Bacteria</taxon>
        <taxon>Bacillati</taxon>
        <taxon>Actinomycetota</taxon>
        <taxon>Actinomycetes</taxon>
        <taxon>Kitasatosporales</taxon>
        <taxon>Streptomycetaceae</taxon>
        <taxon>Streptomyces</taxon>
    </lineage>
</organism>
<keyword evidence="1" id="KW-1133">Transmembrane helix</keyword>
<keyword evidence="1" id="KW-0472">Membrane</keyword>
<feature type="transmembrane region" description="Helical" evidence="1">
    <location>
        <begin position="40"/>
        <end position="61"/>
    </location>
</feature>
<feature type="transmembrane region" description="Helical" evidence="1">
    <location>
        <begin position="162"/>
        <end position="182"/>
    </location>
</feature>
<name>A0AAU2H9V0_9ACTN</name>
<feature type="transmembrane region" description="Helical" evidence="1">
    <location>
        <begin position="203"/>
        <end position="226"/>
    </location>
</feature>
<evidence type="ECO:0000313" key="2">
    <source>
        <dbReference type="EMBL" id="WTU44862.1"/>
    </source>
</evidence>
<feature type="transmembrane region" description="Helical" evidence="1">
    <location>
        <begin position="73"/>
        <end position="94"/>
    </location>
</feature>
<evidence type="ECO:0000256" key="1">
    <source>
        <dbReference type="SAM" id="Phobius"/>
    </source>
</evidence>
<keyword evidence="1" id="KW-0812">Transmembrane</keyword>
<sequence length="270" mass="28278">MIQIDVGICYGMGTALALSHARHLIVAPESRGELDARRSAVVLFAALVVTPVVVLTLWLYPGWETMWVVSAPSVWLVAAVVPGLVGAASAGYLLTCELLVRKRYGAACAQWHAAVFVTVFLMFHGWDGTGYQRMLSPDSDAFALWAHSSVVENAAAWLLSPVARLVAVLTVLTVIAFFLMACRCEGLSASGGPGCAGREHGWLAVRPVASAGFAGCALAAVGVSTVVHLVGWFWAVLALSGGAVALGSCGLSAAWYAPLDPRLRSTREGG</sequence>
<reference evidence="2" key="1">
    <citation type="submission" date="2022-10" db="EMBL/GenBank/DDBJ databases">
        <title>The complete genomes of actinobacterial strains from the NBC collection.</title>
        <authorList>
            <person name="Joergensen T.S."/>
            <person name="Alvarez Arevalo M."/>
            <person name="Sterndorff E.B."/>
            <person name="Faurdal D."/>
            <person name="Vuksanovic O."/>
            <person name="Mourched A.-S."/>
            <person name="Charusanti P."/>
            <person name="Shaw S."/>
            <person name="Blin K."/>
            <person name="Weber T."/>
        </authorList>
    </citation>
    <scope>NUCLEOTIDE SEQUENCE</scope>
    <source>
        <strain evidence="2">NBC_00060</strain>
    </source>
</reference>
<feature type="transmembrane region" description="Helical" evidence="1">
    <location>
        <begin position="232"/>
        <end position="257"/>
    </location>
</feature>
<accession>A0AAU2H9V0</accession>
<proteinExistence type="predicted"/>
<dbReference type="EMBL" id="CP108253">
    <property type="protein sequence ID" value="WTU44862.1"/>
    <property type="molecule type" value="Genomic_DNA"/>
</dbReference>
<feature type="transmembrane region" description="Helical" evidence="1">
    <location>
        <begin position="106"/>
        <end position="126"/>
    </location>
</feature>
<gene>
    <name evidence="2" type="ORF">OHV25_37425</name>
</gene>
<protein>
    <submittedName>
        <fullName evidence="2">Uncharacterized protein</fullName>
    </submittedName>
</protein>